<dbReference type="SUPFAM" id="SSF69593">
    <property type="entry name" value="Glycerol-3-phosphate (1)-acyltransferase"/>
    <property type="match status" value="1"/>
</dbReference>
<dbReference type="InterPro" id="IPR002123">
    <property type="entry name" value="Plipid/glycerol_acylTrfase"/>
</dbReference>
<proteinExistence type="predicted"/>
<feature type="domain" description="Phospholipid/glycerol acyltransferase" evidence="4">
    <location>
        <begin position="37"/>
        <end position="153"/>
    </location>
</feature>
<feature type="compositionally biased region" description="Basic and acidic residues" evidence="3">
    <location>
        <begin position="233"/>
        <end position="245"/>
    </location>
</feature>
<gene>
    <name evidence="5" type="ORF">BZL29_5407</name>
</gene>
<keyword evidence="2 5" id="KW-0012">Acyltransferase</keyword>
<dbReference type="PANTHER" id="PTHR10434:SF55">
    <property type="entry name" value="POSSIBLE ACYLTRANSFERASE"/>
    <property type="match status" value="1"/>
</dbReference>
<dbReference type="GO" id="GO:0005886">
    <property type="term" value="C:plasma membrane"/>
    <property type="evidence" value="ECO:0007669"/>
    <property type="project" value="TreeGrafter"/>
</dbReference>
<accession>A0A1V3WVW7</accession>
<dbReference type="GO" id="GO:0003841">
    <property type="term" value="F:1-acylglycerol-3-phosphate O-acyltransferase activity"/>
    <property type="evidence" value="ECO:0007669"/>
    <property type="project" value="UniProtKB-EC"/>
</dbReference>
<evidence type="ECO:0000256" key="3">
    <source>
        <dbReference type="SAM" id="MobiDB-lite"/>
    </source>
</evidence>
<name>A0A1V3WVW7_MYCKA</name>
<protein>
    <submittedName>
        <fullName evidence="5">1-acylglycerol-3-phosphate O-acyltransferases domain protein</fullName>
        <ecNumber evidence="5">2.3.1.51</ecNumber>
    </submittedName>
</protein>
<dbReference type="STRING" id="1768.B1T50_13910"/>
<sequence length="455" mass="49951">MEPVYGTIIQLARLTWRIQGLRITVSGVENVPASGGAVVAINHTGYLDFTFAGLPAYQQGLGRKVRFMAKQEVFDHKVTGPIMRRLRHIPVDRQEGAASYEAAVRMLKDGELVGVYPEATISRSFEIKEFKSGAARMAVEAGVPIVPHIVWGAQRIWTKGHPKKLLRPKVPIAVVVGEPIEPTLGTAELNRLLHSRMQHLLERAQKLYGPHPAGEFWVPHRLGGGAPSLAEAARMDAQEAAEKAARRAQRADPAGPRSSDPWPSRPTAPWRSWPSCWCWRPEPGSPISVWKTCPRGRRRGRCQPHQLCRLAAGRTGHESSAAPDAIHDQSRDAAGEGGQFLDQAHPDYPGGPGAGAGAYAVAVQRLREGELVGVYPEATISRSFELKEFKSGPPGWRSRQTCRLFPLLFGVPSGSGPKAIPAALDAPRCRSLCRWDRRFRPAAISRRPMLLCGRR</sequence>
<dbReference type="Pfam" id="PF01553">
    <property type="entry name" value="Acyltransferase"/>
    <property type="match status" value="2"/>
</dbReference>
<evidence type="ECO:0000256" key="2">
    <source>
        <dbReference type="ARBA" id="ARBA00023315"/>
    </source>
</evidence>
<organism evidence="5 6">
    <name type="scientific">Mycobacterium kansasii</name>
    <dbReference type="NCBI Taxonomy" id="1768"/>
    <lineage>
        <taxon>Bacteria</taxon>
        <taxon>Bacillati</taxon>
        <taxon>Actinomycetota</taxon>
        <taxon>Actinomycetes</taxon>
        <taxon>Mycobacteriales</taxon>
        <taxon>Mycobacteriaceae</taxon>
        <taxon>Mycobacterium</taxon>
    </lineage>
</organism>
<evidence type="ECO:0000313" key="5">
    <source>
        <dbReference type="EMBL" id="OOK71114.1"/>
    </source>
</evidence>
<evidence type="ECO:0000256" key="1">
    <source>
        <dbReference type="ARBA" id="ARBA00022679"/>
    </source>
</evidence>
<dbReference type="SMART" id="SM00563">
    <property type="entry name" value="PlsC"/>
    <property type="match status" value="1"/>
</dbReference>
<evidence type="ECO:0000259" key="4">
    <source>
        <dbReference type="SMART" id="SM00563"/>
    </source>
</evidence>
<dbReference type="GO" id="GO:0006654">
    <property type="term" value="P:phosphatidic acid biosynthetic process"/>
    <property type="evidence" value="ECO:0007669"/>
    <property type="project" value="TreeGrafter"/>
</dbReference>
<dbReference type="CDD" id="cd07989">
    <property type="entry name" value="LPLAT_AGPAT-like"/>
    <property type="match status" value="1"/>
</dbReference>
<dbReference type="AlphaFoldDB" id="A0A1V3WVW7"/>
<comment type="caution">
    <text evidence="5">The sequence shown here is derived from an EMBL/GenBank/DDBJ whole genome shotgun (WGS) entry which is preliminary data.</text>
</comment>
<feature type="region of interest" description="Disordered" evidence="3">
    <location>
        <begin position="230"/>
        <end position="270"/>
    </location>
</feature>
<dbReference type="EMBL" id="MVBN01000006">
    <property type="protein sequence ID" value="OOK71114.1"/>
    <property type="molecule type" value="Genomic_DNA"/>
</dbReference>
<evidence type="ECO:0000313" key="6">
    <source>
        <dbReference type="Proteomes" id="UP000188532"/>
    </source>
</evidence>
<dbReference type="EC" id="2.3.1.51" evidence="5"/>
<keyword evidence="1 5" id="KW-0808">Transferase</keyword>
<dbReference type="PANTHER" id="PTHR10434">
    <property type="entry name" value="1-ACYL-SN-GLYCEROL-3-PHOSPHATE ACYLTRANSFERASE"/>
    <property type="match status" value="1"/>
</dbReference>
<dbReference type="Proteomes" id="UP000188532">
    <property type="component" value="Unassembled WGS sequence"/>
</dbReference>
<reference evidence="5 6" key="1">
    <citation type="submission" date="2017-02" db="EMBL/GenBank/DDBJ databases">
        <title>Complete genome sequences of Mycobacterium kansasii strains isolated from rhesus macaques.</title>
        <authorList>
            <person name="Panda A."/>
            <person name="Nagaraj S."/>
            <person name="Zhao X."/>
            <person name="Tettelin H."/>
            <person name="Detolla L.J."/>
        </authorList>
    </citation>
    <scope>NUCLEOTIDE SEQUENCE [LARGE SCALE GENOMIC DNA]</scope>
    <source>
        <strain evidence="5 6">11-3469</strain>
    </source>
</reference>
<feature type="region of interest" description="Disordered" evidence="3">
    <location>
        <begin position="329"/>
        <end position="352"/>
    </location>
</feature>